<sequence>MSRLGVTLVIGSMAALCTSLSDIAAETGTTQSQLTWVIDGYTLAVACLVLPAGAVGDRYGRRAVLIGGWRRFPRHRWCHAVRPSTAGHVRLAGDRRRAAYGQPPNRRGEVIRA</sequence>
<keyword evidence="3" id="KW-1133">Transmembrane helix</keyword>
<dbReference type="Gene3D" id="1.20.1720.10">
    <property type="entry name" value="Multidrug resistance protein D"/>
    <property type="match status" value="1"/>
</dbReference>
<feature type="chain" id="PRO_5039589981" description="Major facilitator superfamily (MFS) profile domain-containing protein" evidence="5">
    <location>
        <begin position="25"/>
        <end position="113"/>
    </location>
</feature>
<protein>
    <recommendedName>
        <fullName evidence="6">Major facilitator superfamily (MFS) profile domain-containing protein</fullName>
    </recommendedName>
</protein>
<proteinExistence type="predicted"/>
<reference evidence="7 8" key="1">
    <citation type="journal article" date="2019" name="Emerg. Microbes Infect.">
        <title>Comprehensive subspecies identification of 175 nontuberculous mycobacteria species based on 7547 genomic profiles.</title>
        <authorList>
            <person name="Matsumoto Y."/>
            <person name="Kinjo T."/>
            <person name="Motooka D."/>
            <person name="Nabeya D."/>
            <person name="Jung N."/>
            <person name="Uechi K."/>
            <person name="Horii T."/>
            <person name="Iida T."/>
            <person name="Fujita J."/>
            <person name="Nakamura S."/>
        </authorList>
    </citation>
    <scope>NUCLEOTIDE SEQUENCE [LARGE SCALE GENOMIC DNA]</scope>
    <source>
        <strain evidence="7 8">JCM 16367</strain>
    </source>
</reference>
<keyword evidence="4" id="KW-0472">Membrane</keyword>
<dbReference type="GO" id="GO:0022857">
    <property type="term" value="F:transmembrane transporter activity"/>
    <property type="evidence" value="ECO:0007669"/>
    <property type="project" value="InterPro"/>
</dbReference>
<keyword evidence="2" id="KW-0812">Transmembrane</keyword>
<evidence type="ECO:0000256" key="5">
    <source>
        <dbReference type="SAM" id="SignalP"/>
    </source>
</evidence>
<evidence type="ECO:0000313" key="7">
    <source>
        <dbReference type="EMBL" id="BBY04708.1"/>
    </source>
</evidence>
<dbReference type="InterPro" id="IPR020846">
    <property type="entry name" value="MFS_dom"/>
</dbReference>
<comment type="subcellular location">
    <subcellularLocation>
        <location evidence="1">Cell membrane</location>
        <topology evidence="1">Multi-pass membrane protein</topology>
    </subcellularLocation>
</comment>
<feature type="signal peptide" evidence="5">
    <location>
        <begin position="1"/>
        <end position="24"/>
    </location>
</feature>
<keyword evidence="5" id="KW-0732">Signal</keyword>
<dbReference type="KEGG" id="mnv:MNVI_00260"/>
<evidence type="ECO:0000259" key="6">
    <source>
        <dbReference type="PROSITE" id="PS50850"/>
    </source>
</evidence>
<dbReference type="EMBL" id="AP022583">
    <property type="protein sequence ID" value="BBY04708.1"/>
    <property type="molecule type" value="Genomic_DNA"/>
</dbReference>
<gene>
    <name evidence="7" type="ORF">MNVI_00260</name>
</gene>
<evidence type="ECO:0000256" key="1">
    <source>
        <dbReference type="ARBA" id="ARBA00004651"/>
    </source>
</evidence>
<accession>A0A7I7P8U0</accession>
<dbReference type="InterPro" id="IPR036259">
    <property type="entry name" value="MFS_trans_sf"/>
</dbReference>
<organism evidence="7 8">
    <name type="scientific">Mycobacterium noviomagense</name>
    <dbReference type="NCBI Taxonomy" id="459858"/>
    <lineage>
        <taxon>Bacteria</taxon>
        <taxon>Bacillati</taxon>
        <taxon>Actinomycetota</taxon>
        <taxon>Actinomycetes</taxon>
        <taxon>Mycobacteriales</taxon>
        <taxon>Mycobacteriaceae</taxon>
        <taxon>Mycobacterium</taxon>
    </lineage>
</organism>
<dbReference type="PANTHER" id="PTHR42718">
    <property type="entry name" value="MAJOR FACILITATOR SUPERFAMILY MULTIDRUG TRANSPORTER MFSC"/>
    <property type="match status" value="1"/>
</dbReference>
<dbReference type="AlphaFoldDB" id="A0A7I7P8U0"/>
<evidence type="ECO:0000256" key="3">
    <source>
        <dbReference type="ARBA" id="ARBA00022989"/>
    </source>
</evidence>
<evidence type="ECO:0000256" key="2">
    <source>
        <dbReference type="ARBA" id="ARBA00022692"/>
    </source>
</evidence>
<evidence type="ECO:0000313" key="8">
    <source>
        <dbReference type="Proteomes" id="UP000466894"/>
    </source>
</evidence>
<dbReference type="InterPro" id="IPR011701">
    <property type="entry name" value="MFS"/>
</dbReference>
<dbReference type="GO" id="GO:0005886">
    <property type="term" value="C:plasma membrane"/>
    <property type="evidence" value="ECO:0007669"/>
    <property type="project" value="UniProtKB-SubCell"/>
</dbReference>
<dbReference type="PROSITE" id="PS50850">
    <property type="entry name" value="MFS"/>
    <property type="match status" value="1"/>
</dbReference>
<dbReference type="Proteomes" id="UP000466894">
    <property type="component" value="Chromosome"/>
</dbReference>
<dbReference type="PANTHER" id="PTHR42718:SF42">
    <property type="entry name" value="EXPORT PROTEIN"/>
    <property type="match status" value="1"/>
</dbReference>
<dbReference type="SUPFAM" id="SSF103473">
    <property type="entry name" value="MFS general substrate transporter"/>
    <property type="match status" value="1"/>
</dbReference>
<feature type="domain" description="Major facilitator superfamily (MFS) profile" evidence="6">
    <location>
        <begin position="1"/>
        <end position="113"/>
    </location>
</feature>
<name>A0A7I7P8U0_9MYCO</name>
<evidence type="ECO:0000256" key="4">
    <source>
        <dbReference type="ARBA" id="ARBA00023136"/>
    </source>
</evidence>
<dbReference type="Pfam" id="PF07690">
    <property type="entry name" value="MFS_1"/>
    <property type="match status" value="1"/>
</dbReference>